<dbReference type="Pfam" id="PF02771">
    <property type="entry name" value="Acyl-CoA_dh_N"/>
    <property type="match status" value="2"/>
</dbReference>
<dbReference type="InterPro" id="IPR013786">
    <property type="entry name" value="AcylCoA_DH/ox_N"/>
</dbReference>
<dbReference type="InterPro" id="IPR052161">
    <property type="entry name" value="Mycobact_Acyl-CoA_DH"/>
</dbReference>
<feature type="domain" description="Acyl-CoA dehydrogenase/oxidase N-terminal" evidence="8">
    <location>
        <begin position="359"/>
        <end position="467"/>
    </location>
</feature>
<evidence type="ECO:0000256" key="3">
    <source>
        <dbReference type="ARBA" id="ARBA00022630"/>
    </source>
</evidence>
<accession>G6E7Z5</accession>
<evidence type="ECO:0000256" key="2">
    <source>
        <dbReference type="ARBA" id="ARBA00009347"/>
    </source>
</evidence>
<evidence type="ECO:0000313" key="10">
    <source>
        <dbReference type="Proteomes" id="UP000004030"/>
    </source>
</evidence>
<dbReference type="InterPro" id="IPR006091">
    <property type="entry name" value="Acyl-CoA_Oxase/DH_mid-dom"/>
</dbReference>
<keyword evidence="3" id="KW-0285">Flavoprotein</keyword>
<comment type="cofactor">
    <cofactor evidence="1">
        <name>FAD</name>
        <dbReference type="ChEBI" id="CHEBI:57692"/>
    </cofactor>
</comment>
<dbReference type="Gene3D" id="1.10.540.10">
    <property type="entry name" value="Acyl-CoA dehydrogenase/oxidase, N-terminal domain"/>
    <property type="match status" value="2"/>
</dbReference>
<dbReference type="GO" id="GO:0016627">
    <property type="term" value="F:oxidoreductase activity, acting on the CH-CH group of donors"/>
    <property type="evidence" value="ECO:0007669"/>
    <property type="project" value="InterPro"/>
</dbReference>
<sequence>MNLELPESSSMLSDTFERFFETESSIDRVRAAEPTGFDPELWRAVVEMGAPTMRIQSDLGGEMSLFDTMLILKQAGRRLVSVPLAEAIVTLRVLDEIGSELAKTWIERSGDGETVLTIALRPIEPGKKVLTCGGAVAAGVMAYDGEALLLLIPTGKPEPVTALAGCALAHLDPGACEKHTLATGDEARRLWDSAVEEWRLLNAAMLIGLSQQAIQMAADYASERQAFGVQIGTYQSISHPLADDVIDADGGELLLWWIAKAIGENDPEAPAMSAFAWWWAVGNATRSVAHAVHTLGGYGLTNEYDVQLYNRRAKAFSLVGGDPSEALEAAGRRLFLDETVALPPAGDMPLDFKPAVEELGLVEETRAFFEEHMPQELRGVPDHSFEGHHWEFSRALGKAGLLMPSWPKQWGGRGVTSAAARESAAVWNEFGYTGTPRQVAFMVGEIVMRFGTPELQQEVLPRIGGGEILTCLGYTEPSGGSDVFAAKTRAVRDGDEWVINGQKMFTSGANMASYVLLLTRTDPDLPKHKGITLFLVPMDSPGIEVQPIFTYMDERTNATFYSDVRIPDRYRLGEVNGGVKVMSAALQLEQGASGYHQAERTMVKAAAEWARRNTRGGKPAIEHPDVLSRLARTQGHARIIELMAVRSIWSQAKGRADKAQGPASKVFTTSKFISDSADLLDLTAPDSLVRGKSGIGLIEQGYRHSAATSVYGGTSEVLRSMVAERRLGMPRSRA</sequence>
<dbReference type="STRING" id="1088721.JI59_17765"/>
<dbReference type="PANTHER" id="PTHR43292:SF4">
    <property type="entry name" value="ACYL-COA DEHYDROGENASE FADE34"/>
    <property type="match status" value="1"/>
</dbReference>
<comment type="similarity">
    <text evidence="2">Belongs to the acyl-CoA dehydrogenase family.</text>
</comment>
<keyword evidence="10" id="KW-1185">Reference proteome</keyword>
<dbReference type="EMBL" id="AGFM01000007">
    <property type="protein sequence ID" value="EHJ62638.1"/>
    <property type="molecule type" value="Genomic_DNA"/>
</dbReference>
<dbReference type="AlphaFoldDB" id="G6E7Z5"/>
<feature type="domain" description="Acyl-CoA dehydrogenase/oxidase C-terminal" evidence="6">
    <location>
        <begin position="195"/>
        <end position="322"/>
    </location>
</feature>
<dbReference type="GO" id="GO:0050660">
    <property type="term" value="F:flavin adenine dinucleotide binding"/>
    <property type="evidence" value="ECO:0007669"/>
    <property type="project" value="InterPro"/>
</dbReference>
<feature type="domain" description="Acyl-CoA dehydrogenase/oxidase N-terminal" evidence="8">
    <location>
        <begin position="7"/>
        <end position="103"/>
    </location>
</feature>
<dbReference type="eggNOG" id="COG1960">
    <property type="taxonomic scope" value="Bacteria"/>
</dbReference>
<dbReference type="SUPFAM" id="SSF56645">
    <property type="entry name" value="Acyl-CoA dehydrogenase NM domain-like"/>
    <property type="match status" value="2"/>
</dbReference>
<dbReference type="GO" id="GO:0005886">
    <property type="term" value="C:plasma membrane"/>
    <property type="evidence" value="ECO:0007669"/>
    <property type="project" value="TreeGrafter"/>
</dbReference>
<gene>
    <name evidence="9" type="ORF">NSU_0466</name>
</gene>
<keyword evidence="4" id="KW-0274">FAD</keyword>
<proteinExistence type="inferred from homology"/>
<dbReference type="InterPro" id="IPR009100">
    <property type="entry name" value="AcylCoA_DH/oxidase_NM_dom_sf"/>
</dbReference>
<protein>
    <recommendedName>
        <fullName evidence="11">Acyl-CoA dehydrogenase</fullName>
    </recommendedName>
</protein>
<dbReference type="InterPro" id="IPR009075">
    <property type="entry name" value="AcylCo_DH/oxidase_C"/>
</dbReference>
<dbReference type="Pfam" id="PF02770">
    <property type="entry name" value="Acyl-CoA_dh_M"/>
    <property type="match status" value="1"/>
</dbReference>
<organism evidence="9 10">
    <name type="scientific">Novosphingobium pentaromativorans US6-1</name>
    <dbReference type="NCBI Taxonomy" id="1088721"/>
    <lineage>
        <taxon>Bacteria</taxon>
        <taxon>Pseudomonadati</taxon>
        <taxon>Pseudomonadota</taxon>
        <taxon>Alphaproteobacteria</taxon>
        <taxon>Sphingomonadales</taxon>
        <taxon>Sphingomonadaceae</taxon>
        <taxon>Novosphingobium</taxon>
    </lineage>
</organism>
<dbReference type="InterPro" id="IPR046373">
    <property type="entry name" value="Acyl-CoA_Oxase/DH_mid-dom_sf"/>
</dbReference>
<reference evidence="9 10" key="1">
    <citation type="journal article" date="2012" name="J. Bacteriol.">
        <title>Genome sequence of benzo(a)pyrene-degrading bacterium Novosphingobium pentaromativorans US6-1.</title>
        <authorList>
            <person name="Luo Y.R."/>
            <person name="Kang S.G."/>
            <person name="Kim S.J."/>
            <person name="Kim M.R."/>
            <person name="Li N."/>
            <person name="Lee J.H."/>
            <person name="Kwon K.K."/>
        </authorList>
    </citation>
    <scope>NUCLEOTIDE SEQUENCE [LARGE SCALE GENOMIC DNA]</scope>
    <source>
        <strain evidence="9 10">US6-1</strain>
    </source>
</reference>
<evidence type="ECO:0000313" key="9">
    <source>
        <dbReference type="EMBL" id="EHJ62638.1"/>
    </source>
</evidence>
<evidence type="ECO:0000259" key="7">
    <source>
        <dbReference type="Pfam" id="PF02770"/>
    </source>
</evidence>
<dbReference type="Gene3D" id="1.20.140.10">
    <property type="entry name" value="Butyryl-CoA Dehydrogenase, subunit A, domain 3"/>
    <property type="match status" value="2"/>
</dbReference>
<evidence type="ECO:0000256" key="5">
    <source>
        <dbReference type="ARBA" id="ARBA00023002"/>
    </source>
</evidence>
<dbReference type="FunFam" id="2.40.110.10:FF:000002">
    <property type="entry name" value="Acyl-CoA dehydrogenase fadE12"/>
    <property type="match status" value="1"/>
</dbReference>
<keyword evidence="5" id="KW-0560">Oxidoreductase</keyword>
<dbReference type="Proteomes" id="UP000004030">
    <property type="component" value="Unassembled WGS sequence"/>
</dbReference>
<dbReference type="SUPFAM" id="SSF47203">
    <property type="entry name" value="Acyl-CoA dehydrogenase C-terminal domain-like"/>
    <property type="match status" value="2"/>
</dbReference>
<comment type="caution">
    <text evidence="9">The sequence shown here is derived from an EMBL/GenBank/DDBJ whole genome shotgun (WGS) entry which is preliminary data.</text>
</comment>
<evidence type="ECO:0000256" key="1">
    <source>
        <dbReference type="ARBA" id="ARBA00001974"/>
    </source>
</evidence>
<evidence type="ECO:0000259" key="8">
    <source>
        <dbReference type="Pfam" id="PF02771"/>
    </source>
</evidence>
<dbReference type="Gene3D" id="2.40.110.10">
    <property type="entry name" value="Butyryl-CoA Dehydrogenase, subunit A, domain 2"/>
    <property type="match status" value="1"/>
</dbReference>
<feature type="domain" description="Acyl-CoA oxidase/dehydrogenase middle" evidence="7">
    <location>
        <begin position="471"/>
        <end position="552"/>
    </location>
</feature>
<dbReference type="InterPro" id="IPR036250">
    <property type="entry name" value="AcylCo_DH-like_C"/>
</dbReference>
<name>G6E7Z5_9SPHN</name>
<dbReference type="RefSeq" id="WP_007011383.1">
    <property type="nucleotide sequence ID" value="NZ_AGFM01000007.1"/>
</dbReference>
<dbReference type="PANTHER" id="PTHR43292">
    <property type="entry name" value="ACYL-COA DEHYDROGENASE"/>
    <property type="match status" value="1"/>
</dbReference>
<dbReference type="Pfam" id="PF00441">
    <property type="entry name" value="Acyl-CoA_dh_1"/>
    <property type="match status" value="2"/>
</dbReference>
<dbReference type="InterPro" id="IPR037069">
    <property type="entry name" value="AcylCoA_DH/ox_N_sf"/>
</dbReference>
<evidence type="ECO:0008006" key="11">
    <source>
        <dbReference type="Google" id="ProtNLM"/>
    </source>
</evidence>
<dbReference type="OrthoDB" id="9780544at2"/>
<dbReference type="KEGG" id="npn:JI59_17765"/>
<dbReference type="PATRIC" id="fig|1088721.3.peg.458"/>
<feature type="domain" description="Acyl-CoA dehydrogenase/oxidase C-terminal" evidence="6">
    <location>
        <begin position="576"/>
        <end position="725"/>
    </location>
</feature>
<evidence type="ECO:0000256" key="4">
    <source>
        <dbReference type="ARBA" id="ARBA00022827"/>
    </source>
</evidence>
<evidence type="ECO:0000259" key="6">
    <source>
        <dbReference type="Pfam" id="PF00441"/>
    </source>
</evidence>